<dbReference type="EMBL" id="JAVRRD010000021">
    <property type="protein sequence ID" value="KAK5048620.1"/>
    <property type="molecule type" value="Genomic_DNA"/>
</dbReference>
<name>A0AAV9N791_9EURO</name>
<dbReference type="GeneID" id="89973886"/>
<dbReference type="Gene3D" id="3.50.50.60">
    <property type="entry name" value="FAD/NAD(P)-binding domain"/>
    <property type="match status" value="1"/>
</dbReference>
<dbReference type="CDD" id="cd12148">
    <property type="entry name" value="fungal_TF_MHR"/>
    <property type="match status" value="1"/>
</dbReference>
<evidence type="ECO:0000313" key="5">
    <source>
        <dbReference type="Proteomes" id="UP001358417"/>
    </source>
</evidence>
<dbReference type="PANTHER" id="PTHR47425:SF2">
    <property type="entry name" value="FARB-RELATED"/>
    <property type="match status" value="1"/>
</dbReference>
<comment type="caution">
    <text evidence="4">The sequence shown here is derived from an EMBL/GenBank/DDBJ whole genome shotgun (WGS) entry which is preliminary data.</text>
</comment>
<evidence type="ECO:0000256" key="2">
    <source>
        <dbReference type="SAM" id="MobiDB-lite"/>
    </source>
</evidence>
<evidence type="ECO:0000259" key="3">
    <source>
        <dbReference type="SMART" id="SM00906"/>
    </source>
</evidence>
<protein>
    <recommendedName>
        <fullName evidence="3">Xylanolytic transcriptional activator regulatory domain-containing protein</fullName>
    </recommendedName>
</protein>
<organism evidence="4 5">
    <name type="scientific">Exophiala bonariae</name>
    <dbReference type="NCBI Taxonomy" id="1690606"/>
    <lineage>
        <taxon>Eukaryota</taxon>
        <taxon>Fungi</taxon>
        <taxon>Dikarya</taxon>
        <taxon>Ascomycota</taxon>
        <taxon>Pezizomycotina</taxon>
        <taxon>Eurotiomycetes</taxon>
        <taxon>Chaetothyriomycetidae</taxon>
        <taxon>Chaetothyriales</taxon>
        <taxon>Herpotrichiellaceae</taxon>
        <taxon>Exophiala</taxon>
    </lineage>
</organism>
<gene>
    <name evidence="4" type="ORF">LTR84_005711</name>
</gene>
<dbReference type="PANTHER" id="PTHR47425">
    <property type="entry name" value="FARB-RELATED"/>
    <property type="match status" value="1"/>
</dbReference>
<evidence type="ECO:0000256" key="1">
    <source>
        <dbReference type="ARBA" id="ARBA00023242"/>
    </source>
</evidence>
<dbReference type="SMART" id="SM00906">
    <property type="entry name" value="Fungal_trans"/>
    <property type="match status" value="1"/>
</dbReference>
<dbReference type="SUPFAM" id="SSF51905">
    <property type="entry name" value="FAD/NAD(P)-binding domain"/>
    <property type="match status" value="1"/>
</dbReference>
<feature type="region of interest" description="Disordered" evidence="2">
    <location>
        <begin position="274"/>
        <end position="306"/>
    </location>
</feature>
<dbReference type="Pfam" id="PF04082">
    <property type="entry name" value="Fungal_trans"/>
    <property type="match status" value="1"/>
</dbReference>
<dbReference type="GO" id="GO:0003677">
    <property type="term" value="F:DNA binding"/>
    <property type="evidence" value="ECO:0007669"/>
    <property type="project" value="InterPro"/>
</dbReference>
<reference evidence="4 5" key="1">
    <citation type="submission" date="2023-08" db="EMBL/GenBank/DDBJ databases">
        <title>Black Yeasts Isolated from many extreme environments.</title>
        <authorList>
            <person name="Coleine C."/>
            <person name="Stajich J.E."/>
            <person name="Selbmann L."/>
        </authorList>
    </citation>
    <scope>NUCLEOTIDE SEQUENCE [LARGE SCALE GENOMIC DNA]</scope>
    <source>
        <strain evidence="4 5">CCFEE 5792</strain>
    </source>
</reference>
<proteinExistence type="predicted"/>
<dbReference type="GO" id="GO:0006351">
    <property type="term" value="P:DNA-templated transcription"/>
    <property type="evidence" value="ECO:0007669"/>
    <property type="project" value="InterPro"/>
</dbReference>
<sequence>MIPDWGLGCRRITPGEGYLESFTRYNVHLVNSSVVRASADSITTADGQTFKVDVIVCATGFDVSLRPQWNMFGRKNVDLRKEWEIDPESYPYSSTPTFVWDFADWPNAVVAHGSLLEAVNWTGEYILKWIRKIATENIKFVVPKSSAVDELIRYGDNVHKKLIWSDGCSSWFKRNTVHGRVTAAFAGSALLFRQLISDLRPEDFEIEYRGENRWSFMGNGFTKYELDASNDLVPPKQERRKTHARKPYPGLLVAATNVVSETSPIVVETDPEYAERDAVEGQGHLDGTSPYLPKRNAHIDDQSGSITDDQTITATHARNKENKGFNWYAAATQSVPLPLSPEASIGLSASGLSLSEVDKSANSKSLPSWLRPVPSHISAEDVDYLRRKGALLVPEQELRDELLKNYIQFVHPGLPLLDLGAFQASIREPHRHGTTSLLLFQAVMFAGAAWADIKMVRRLGYWTRVAIRRAFYTKAKVLYDLSYEQDRLVLVQALTIMTIWWDGPSEQKDGYYYCSLALGMARSIGLHRDVHNQTLSPSLRSLRRRVWWSCLMRDTITSLGGNRGPRVKDSDYTLPELTLEDFDLREPSSAQTPWAPSTDIASQRQLATMCIWQMKLCRIISRVLELAYDENPTGHTGILYPRQDSDAIGEACTQPRSASSMAIEKLQACEDDLRFWRENVPGNVLHESPPPILYSSHEQAPYVHRALLSMLYHVTVFSLHRPYIRATTGLKASRSIGDQASCTPHQMMRYAAACGNKIVMELYQVDLMRCLPATGISCILAISFSHVFDLQSQEAQVRRDGTRKLEECKQALRELTDAHSAAEWAIKFLTSAAAYVTRISSVRRRNTSMSQIADPMELSHEEPSSHPAMRSEVPEVHTGIVIGVGDATDLDTVALEQGPTAHDWQHGMDDTSIEDNYRFSSNPDLVLPDELTSYPNFPDVWFGGIGDPFDSFNNVVGGNEIFDGNV</sequence>
<evidence type="ECO:0000313" key="4">
    <source>
        <dbReference type="EMBL" id="KAK5048620.1"/>
    </source>
</evidence>
<dbReference type="RefSeq" id="XP_064703979.1">
    <property type="nucleotide sequence ID" value="XM_064849276.1"/>
</dbReference>
<keyword evidence="5" id="KW-1185">Reference proteome</keyword>
<dbReference type="Proteomes" id="UP001358417">
    <property type="component" value="Unassembled WGS sequence"/>
</dbReference>
<dbReference type="InterPro" id="IPR036188">
    <property type="entry name" value="FAD/NAD-bd_sf"/>
</dbReference>
<dbReference type="GO" id="GO:0008270">
    <property type="term" value="F:zinc ion binding"/>
    <property type="evidence" value="ECO:0007669"/>
    <property type="project" value="InterPro"/>
</dbReference>
<accession>A0AAV9N791</accession>
<dbReference type="InterPro" id="IPR007219">
    <property type="entry name" value="XnlR_reg_dom"/>
</dbReference>
<feature type="domain" description="Xylanolytic transcriptional activator regulatory" evidence="3">
    <location>
        <begin position="510"/>
        <end position="583"/>
    </location>
</feature>
<dbReference type="AlphaFoldDB" id="A0AAV9N791"/>
<dbReference type="InterPro" id="IPR052761">
    <property type="entry name" value="Fungal_Detox/Toxin_TFs"/>
</dbReference>
<keyword evidence="1" id="KW-0539">Nucleus</keyword>